<name>A0A857JDV1_9BURK</name>
<dbReference type="Gene3D" id="1.10.4100.10">
    <property type="entry name" value="2-methylcitrate dehydratase PrpD"/>
    <property type="match status" value="1"/>
</dbReference>
<dbReference type="KEGG" id="xyk:GT347_26920"/>
<dbReference type="InterPro" id="IPR042188">
    <property type="entry name" value="MmgE/PrpD_sf_2"/>
</dbReference>
<dbReference type="Pfam" id="PF19305">
    <property type="entry name" value="MmgE_PrpD_C"/>
    <property type="match status" value="1"/>
</dbReference>
<dbReference type="PANTHER" id="PTHR16943:SF8">
    <property type="entry name" value="2-METHYLCITRATE DEHYDRATASE"/>
    <property type="match status" value="1"/>
</dbReference>
<dbReference type="InterPro" id="IPR045337">
    <property type="entry name" value="MmgE_PrpD_C"/>
</dbReference>
<dbReference type="Proteomes" id="UP000464787">
    <property type="component" value="Chromosome"/>
</dbReference>
<feature type="domain" description="MmgE/PrpD C-terminal" evidence="3">
    <location>
        <begin position="285"/>
        <end position="432"/>
    </location>
</feature>
<dbReference type="Pfam" id="PF03972">
    <property type="entry name" value="MmgE_PrpD_N"/>
    <property type="match status" value="1"/>
</dbReference>
<dbReference type="InterPro" id="IPR045336">
    <property type="entry name" value="MmgE_PrpD_N"/>
</dbReference>
<dbReference type="PANTHER" id="PTHR16943">
    <property type="entry name" value="2-METHYLCITRATE DEHYDRATASE-RELATED"/>
    <property type="match status" value="1"/>
</dbReference>
<evidence type="ECO:0000313" key="5">
    <source>
        <dbReference type="Proteomes" id="UP000464787"/>
    </source>
</evidence>
<dbReference type="RefSeq" id="WP_160555108.1">
    <property type="nucleotide sequence ID" value="NZ_CP047650.1"/>
</dbReference>
<keyword evidence="5" id="KW-1185">Reference proteome</keyword>
<sequence length="477" mass="49809">MNAPDPHLAPASAAQLIAAFACDFDAGRLNENERSLCARSLADSFGVALGGRHEHAALAALDYLRAAGLLLPPTSPPPAASLWGRTERAAPEIAAWWNGIAGHVLDYDDVTPPLRGHPSIVLWPALLALAESRGLPAARLAPAFAVGMEVICKLARGIAVEHYARGWHSTASIGALGAAVACGHLLGLDAVRIGHAIGLAVAQAAGTRENVGTEAKSFQAGHANAAGVRAACLAEAGFEAGPHALDGPHGYVALYAHGEDAAGMLADIGCAPLELSRAGLDVKQYPMCYATHRALDGLLALREQHGIGLAEVAWMQVRTSRGALVPLVHPHPRSGLEGKFSMQYAMAAGLADGAVRLTSFTDAAVQRPEVQAFFSRVETDEAPGPVSPRWAELELRLHDGRTLRIRVDTLHGSSQKPASDSELAAKLDDCLRWGRCAGSGQALLRRCLQLSDHAGDGGDAAALVHELQQLAISGDTP</sequence>
<dbReference type="InterPro" id="IPR042183">
    <property type="entry name" value="MmgE/PrpD_sf_1"/>
</dbReference>
<dbReference type="SUPFAM" id="SSF103378">
    <property type="entry name" value="2-methylcitrate dehydratase PrpD"/>
    <property type="match status" value="1"/>
</dbReference>
<protein>
    <submittedName>
        <fullName evidence="4">MmgE/PrpD family protein</fullName>
    </submittedName>
</protein>
<reference evidence="4 5" key="1">
    <citation type="submission" date="2020-01" db="EMBL/GenBank/DDBJ databases">
        <title>Genome sequencing of strain KACC 21265.</title>
        <authorList>
            <person name="Heo J."/>
            <person name="Kim S.-J."/>
            <person name="Kim J.-S."/>
            <person name="Hong S.-B."/>
            <person name="Kwon S.-W."/>
        </authorList>
    </citation>
    <scope>NUCLEOTIDE SEQUENCE [LARGE SCALE GENOMIC DNA]</scope>
    <source>
        <strain evidence="4 5">KACC 21265</strain>
    </source>
</reference>
<dbReference type="InterPro" id="IPR036148">
    <property type="entry name" value="MmgE/PrpD_sf"/>
</dbReference>
<dbReference type="Gene3D" id="3.30.1330.120">
    <property type="entry name" value="2-methylcitrate dehydratase PrpD"/>
    <property type="match status" value="1"/>
</dbReference>
<evidence type="ECO:0000256" key="1">
    <source>
        <dbReference type="ARBA" id="ARBA00006174"/>
    </source>
</evidence>
<dbReference type="GO" id="GO:0016829">
    <property type="term" value="F:lyase activity"/>
    <property type="evidence" value="ECO:0007669"/>
    <property type="project" value="InterPro"/>
</dbReference>
<evidence type="ECO:0000259" key="3">
    <source>
        <dbReference type="Pfam" id="PF19305"/>
    </source>
</evidence>
<comment type="similarity">
    <text evidence="1">Belongs to the PrpD family.</text>
</comment>
<evidence type="ECO:0000259" key="2">
    <source>
        <dbReference type="Pfam" id="PF03972"/>
    </source>
</evidence>
<organism evidence="4 5">
    <name type="scientific">Xylophilus rhododendri</name>
    <dbReference type="NCBI Taxonomy" id="2697032"/>
    <lineage>
        <taxon>Bacteria</taxon>
        <taxon>Pseudomonadati</taxon>
        <taxon>Pseudomonadota</taxon>
        <taxon>Betaproteobacteria</taxon>
        <taxon>Burkholderiales</taxon>
        <taxon>Xylophilus</taxon>
    </lineage>
</organism>
<dbReference type="InterPro" id="IPR005656">
    <property type="entry name" value="MmgE_PrpD"/>
</dbReference>
<dbReference type="AlphaFoldDB" id="A0A857JDV1"/>
<proteinExistence type="inferred from homology"/>
<accession>A0A857JDV1</accession>
<dbReference type="EMBL" id="CP047650">
    <property type="protein sequence ID" value="QHJ01300.1"/>
    <property type="molecule type" value="Genomic_DNA"/>
</dbReference>
<gene>
    <name evidence="4" type="ORF">GT347_26920</name>
</gene>
<evidence type="ECO:0000313" key="4">
    <source>
        <dbReference type="EMBL" id="QHJ01300.1"/>
    </source>
</evidence>
<feature type="domain" description="MmgE/PrpD N-terminal" evidence="2">
    <location>
        <begin position="17"/>
        <end position="260"/>
    </location>
</feature>